<comment type="similarity">
    <text evidence="2">Belongs to the methyl-accepting chemotaxis (MCP) protein family.</text>
</comment>
<keyword evidence="4" id="KW-0812">Transmembrane</keyword>
<dbReference type="GO" id="GO:0016020">
    <property type="term" value="C:membrane"/>
    <property type="evidence" value="ECO:0007669"/>
    <property type="project" value="InterPro"/>
</dbReference>
<dbReference type="SUPFAM" id="SSF58104">
    <property type="entry name" value="Methyl-accepting chemotaxis protein (MCP) signaling domain"/>
    <property type="match status" value="1"/>
</dbReference>
<sequence length="709" mass="79716">MNFQNLSISKKVHIPLIASMIMGFMIIIVNYLYSNADMIDEIYNSEEKSLRSFYEDAIKSKENIGLTNAINISNNYNVVKALETKDREIAINGLKTVSKDFKEYTNYKNIKIHIHDENVHSFLRAWKPKKFGDDLSSFRKTIVSIKEDKKPIVAIELGRAGLVLRGLAPIIQDNKYLGSVEFMQGLNSIVKDAKKNYGYDLVIVMDDNYLSTATSLKDAANTNGFTLAVKEEIINKGFFDDLINVNIRDTENYQITDEYFVISEPIYDFSNELVGYAVAGKSISKVESLIQKSQNSSLRQILIIIVIDLIILFLIMYIIKRTVTNPIEELDRVTKELSQGDANLAVRLPVNTNDELGQASASFNTFLNKVEQLSIEQQEQAVIAERSAQEATENMNKNMLTLTLSNSMIAGSIDNSNNLRNSLKNNVDKITQINKLNQLTGETVQTVSLSTDEIISTISEISQMIADSRISSEQLSSNVEEIYSVISLIKDISDQTNLLALNAAIEAARAGEHGRGFAVVADEVRKLAERTQKATSEVEANISVLKQNSMSMAENSEKIEQYTLSSQEKLDDFKSGFFEMVTNIETLKDDSSSIGHELFTNMVKLEHMIYKNNTYSSAFVGKPNSSVEEHNNCSLVNWCSADDIKSRFSNKQGFKNIQAPHKNLHSKIETIIQMLEESESLKSDEIIELFKNIENDSIDLFSALDDLYK</sequence>
<keyword evidence="1 3" id="KW-0807">Transducer</keyword>
<proteinExistence type="inferred from homology"/>
<feature type="domain" description="HAMP" evidence="6">
    <location>
        <begin position="321"/>
        <end position="375"/>
    </location>
</feature>
<dbReference type="Gene3D" id="1.10.287.950">
    <property type="entry name" value="Methyl-accepting chemotaxis protein"/>
    <property type="match status" value="1"/>
</dbReference>
<protein>
    <submittedName>
        <fullName evidence="7">HAMP domain-containing protein</fullName>
    </submittedName>
</protein>
<dbReference type="SMART" id="SM00283">
    <property type="entry name" value="MA"/>
    <property type="match status" value="1"/>
</dbReference>
<dbReference type="GO" id="GO:0007165">
    <property type="term" value="P:signal transduction"/>
    <property type="evidence" value="ECO:0007669"/>
    <property type="project" value="UniProtKB-KW"/>
</dbReference>
<evidence type="ECO:0000259" key="5">
    <source>
        <dbReference type="PROSITE" id="PS50111"/>
    </source>
</evidence>
<gene>
    <name evidence="7" type="ORF">GJV85_03850</name>
</gene>
<keyword evidence="4" id="KW-1133">Transmembrane helix</keyword>
<keyword evidence="8" id="KW-1185">Reference proteome</keyword>
<dbReference type="KEGG" id="saqt:GJV85_03850"/>
<dbReference type="EMBL" id="CP046072">
    <property type="protein sequence ID" value="QSZ41276.1"/>
    <property type="molecule type" value="Genomic_DNA"/>
</dbReference>
<dbReference type="SUPFAM" id="SSF103190">
    <property type="entry name" value="Sensory domain-like"/>
    <property type="match status" value="2"/>
</dbReference>
<dbReference type="RefSeq" id="WP_207562555.1">
    <property type="nucleotide sequence ID" value="NZ_CP046072.1"/>
</dbReference>
<dbReference type="PANTHER" id="PTHR32089:SF112">
    <property type="entry name" value="LYSOZYME-LIKE PROTEIN-RELATED"/>
    <property type="match status" value="1"/>
</dbReference>
<dbReference type="CDD" id="cd06225">
    <property type="entry name" value="HAMP"/>
    <property type="match status" value="1"/>
</dbReference>
<dbReference type="AlphaFoldDB" id="A0A975AZ69"/>
<organism evidence="7 8">
    <name type="scientific">Sulfurimonas aquatica</name>
    <dbReference type="NCBI Taxonomy" id="2672570"/>
    <lineage>
        <taxon>Bacteria</taxon>
        <taxon>Pseudomonadati</taxon>
        <taxon>Campylobacterota</taxon>
        <taxon>Epsilonproteobacteria</taxon>
        <taxon>Campylobacterales</taxon>
        <taxon>Sulfurimonadaceae</taxon>
        <taxon>Sulfurimonas</taxon>
    </lineage>
</organism>
<feature type="transmembrane region" description="Helical" evidence="4">
    <location>
        <begin position="12"/>
        <end position="33"/>
    </location>
</feature>
<dbReference type="SMART" id="SM00304">
    <property type="entry name" value="HAMP"/>
    <property type="match status" value="1"/>
</dbReference>
<keyword evidence="4" id="KW-0472">Membrane</keyword>
<accession>A0A975AZ69</accession>
<dbReference type="InterPro" id="IPR004089">
    <property type="entry name" value="MCPsignal_dom"/>
</dbReference>
<evidence type="ECO:0000256" key="3">
    <source>
        <dbReference type="PROSITE-ProRule" id="PRU00284"/>
    </source>
</evidence>
<dbReference type="Proteomes" id="UP000671852">
    <property type="component" value="Chromosome"/>
</dbReference>
<evidence type="ECO:0000313" key="7">
    <source>
        <dbReference type="EMBL" id="QSZ41276.1"/>
    </source>
</evidence>
<dbReference type="InterPro" id="IPR029151">
    <property type="entry name" value="Sensor-like_sf"/>
</dbReference>
<dbReference type="InterPro" id="IPR029150">
    <property type="entry name" value="dCache_3"/>
</dbReference>
<dbReference type="InterPro" id="IPR003660">
    <property type="entry name" value="HAMP_dom"/>
</dbReference>
<name>A0A975AZ69_9BACT</name>
<dbReference type="Pfam" id="PF00672">
    <property type="entry name" value="HAMP"/>
    <property type="match status" value="1"/>
</dbReference>
<evidence type="ECO:0000259" key="6">
    <source>
        <dbReference type="PROSITE" id="PS50885"/>
    </source>
</evidence>
<dbReference type="PROSITE" id="PS50111">
    <property type="entry name" value="CHEMOTAXIS_TRANSDUC_2"/>
    <property type="match status" value="1"/>
</dbReference>
<dbReference type="Pfam" id="PF00015">
    <property type="entry name" value="MCPsignal"/>
    <property type="match status" value="1"/>
</dbReference>
<evidence type="ECO:0000256" key="4">
    <source>
        <dbReference type="SAM" id="Phobius"/>
    </source>
</evidence>
<dbReference type="Gene3D" id="6.10.340.10">
    <property type="match status" value="1"/>
</dbReference>
<dbReference type="Pfam" id="PF14827">
    <property type="entry name" value="dCache_3"/>
    <property type="match status" value="1"/>
</dbReference>
<feature type="domain" description="Methyl-accepting transducer" evidence="5">
    <location>
        <begin position="384"/>
        <end position="549"/>
    </location>
</feature>
<reference evidence="7" key="2">
    <citation type="submission" date="2021-04" db="EMBL/GenBank/DDBJ databases">
        <title>Isolation and characterization of a novel species of the genus Sulfurimonas.</title>
        <authorList>
            <person name="Fukui M."/>
        </authorList>
    </citation>
    <scope>NUCLEOTIDE SEQUENCE</scope>
    <source>
        <strain evidence="7">H1576</strain>
    </source>
</reference>
<evidence type="ECO:0000313" key="8">
    <source>
        <dbReference type="Proteomes" id="UP000671852"/>
    </source>
</evidence>
<evidence type="ECO:0000256" key="1">
    <source>
        <dbReference type="ARBA" id="ARBA00023224"/>
    </source>
</evidence>
<evidence type="ECO:0000256" key="2">
    <source>
        <dbReference type="ARBA" id="ARBA00029447"/>
    </source>
</evidence>
<feature type="transmembrane region" description="Helical" evidence="4">
    <location>
        <begin position="301"/>
        <end position="319"/>
    </location>
</feature>
<dbReference type="PROSITE" id="PS50885">
    <property type="entry name" value="HAMP"/>
    <property type="match status" value="1"/>
</dbReference>
<reference evidence="7" key="1">
    <citation type="submission" date="2019-11" db="EMBL/GenBank/DDBJ databases">
        <authorList>
            <person name="Kojima H."/>
        </authorList>
    </citation>
    <scope>NUCLEOTIDE SEQUENCE</scope>
    <source>
        <strain evidence="7">H1576</strain>
    </source>
</reference>
<dbReference type="PANTHER" id="PTHR32089">
    <property type="entry name" value="METHYL-ACCEPTING CHEMOTAXIS PROTEIN MCPB"/>
    <property type="match status" value="1"/>
</dbReference>